<accession>A0ABP9L691</accession>
<dbReference type="PROSITE" id="PS00622">
    <property type="entry name" value="HTH_LUXR_1"/>
    <property type="match status" value="1"/>
</dbReference>
<dbReference type="InterPro" id="IPR036388">
    <property type="entry name" value="WH-like_DNA-bd_sf"/>
</dbReference>
<dbReference type="SUPFAM" id="SSF52172">
    <property type="entry name" value="CheY-like"/>
    <property type="match status" value="1"/>
</dbReference>
<keyword evidence="2" id="KW-0238">DNA-binding</keyword>
<feature type="domain" description="Response regulatory" evidence="5">
    <location>
        <begin position="18"/>
        <end position="136"/>
    </location>
</feature>
<dbReference type="Pfam" id="PF00196">
    <property type="entry name" value="GerE"/>
    <property type="match status" value="1"/>
</dbReference>
<evidence type="ECO:0000313" key="7">
    <source>
        <dbReference type="Proteomes" id="UP001501083"/>
    </source>
</evidence>
<dbReference type="InterPro" id="IPR011006">
    <property type="entry name" value="CheY-like_superfamily"/>
</dbReference>
<evidence type="ECO:0000256" key="2">
    <source>
        <dbReference type="ARBA" id="ARBA00023125"/>
    </source>
</evidence>
<dbReference type="PANTHER" id="PTHR43214:SF17">
    <property type="entry name" value="TRANSCRIPTIONAL REGULATORY PROTEIN RCSB"/>
    <property type="match status" value="1"/>
</dbReference>
<dbReference type="PANTHER" id="PTHR43214">
    <property type="entry name" value="TWO-COMPONENT RESPONSE REGULATOR"/>
    <property type="match status" value="1"/>
</dbReference>
<dbReference type="InterPro" id="IPR000792">
    <property type="entry name" value="Tscrpt_reg_LuxR_C"/>
</dbReference>
<feature type="domain" description="HTH luxR-type" evidence="4">
    <location>
        <begin position="153"/>
        <end position="218"/>
    </location>
</feature>
<dbReference type="PROSITE" id="PS50110">
    <property type="entry name" value="RESPONSE_REGULATORY"/>
    <property type="match status" value="1"/>
</dbReference>
<keyword evidence="7" id="KW-1185">Reference proteome</keyword>
<feature type="modified residue" description="4-aspartylphosphate" evidence="3">
    <location>
        <position position="68"/>
    </location>
</feature>
<evidence type="ECO:0000259" key="4">
    <source>
        <dbReference type="PROSITE" id="PS50043"/>
    </source>
</evidence>
<evidence type="ECO:0000256" key="1">
    <source>
        <dbReference type="ARBA" id="ARBA00022553"/>
    </source>
</evidence>
<dbReference type="Gene3D" id="3.40.50.2300">
    <property type="match status" value="1"/>
</dbReference>
<dbReference type="PROSITE" id="PS50043">
    <property type="entry name" value="HTH_LUXR_2"/>
    <property type="match status" value="1"/>
</dbReference>
<dbReference type="InterPro" id="IPR001789">
    <property type="entry name" value="Sig_transdc_resp-reg_receiver"/>
</dbReference>
<comment type="caution">
    <text evidence="6">The sequence shown here is derived from an EMBL/GenBank/DDBJ whole genome shotgun (WGS) entry which is preliminary data.</text>
</comment>
<evidence type="ECO:0000259" key="5">
    <source>
        <dbReference type="PROSITE" id="PS50110"/>
    </source>
</evidence>
<dbReference type="Pfam" id="PF00072">
    <property type="entry name" value="Response_reg"/>
    <property type="match status" value="1"/>
</dbReference>
<dbReference type="CDD" id="cd17535">
    <property type="entry name" value="REC_NarL-like"/>
    <property type="match status" value="1"/>
</dbReference>
<dbReference type="CDD" id="cd06170">
    <property type="entry name" value="LuxR_C_like"/>
    <property type="match status" value="1"/>
</dbReference>
<proteinExistence type="predicted"/>
<dbReference type="SMART" id="SM00448">
    <property type="entry name" value="REC"/>
    <property type="match status" value="1"/>
</dbReference>
<evidence type="ECO:0000256" key="3">
    <source>
        <dbReference type="PROSITE-ProRule" id="PRU00169"/>
    </source>
</evidence>
<sequence>MSTTVSRTSEAANGKAFRVVLADDHPVVANGVRLLLEQSGCKVVAVAMSTDSLLSALARTTCDILVTDFSMPGAEALDGLSLLTLLRNRWPVLPIVVLTQVQSPAVLRSIVGSGANAVVNKSDPLSELLLAVNAVLQGRTYLGDFARRHMDAMTKRQETLSRRESEVLRLYASGLSVKEISELLARSAKTISNQKIAAMEKLGIRSDLEIFSYASEHGMLP</sequence>
<organism evidence="6 7">
    <name type="scientific">Lysobacter panacisoli</name>
    <dbReference type="NCBI Taxonomy" id="1255263"/>
    <lineage>
        <taxon>Bacteria</taxon>
        <taxon>Pseudomonadati</taxon>
        <taxon>Pseudomonadota</taxon>
        <taxon>Gammaproteobacteria</taxon>
        <taxon>Lysobacterales</taxon>
        <taxon>Lysobacteraceae</taxon>
        <taxon>Lysobacter</taxon>
    </lineage>
</organism>
<dbReference type="RefSeq" id="WP_158982774.1">
    <property type="nucleotide sequence ID" value="NZ_BAABKY010000001.1"/>
</dbReference>
<dbReference type="PRINTS" id="PR00038">
    <property type="entry name" value="HTHLUXR"/>
</dbReference>
<gene>
    <name evidence="6" type="ORF">GCM10025759_07150</name>
</gene>
<dbReference type="Proteomes" id="UP001501083">
    <property type="component" value="Unassembled WGS sequence"/>
</dbReference>
<name>A0ABP9L691_9GAMM</name>
<dbReference type="InterPro" id="IPR058245">
    <property type="entry name" value="NreC/VraR/RcsB-like_REC"/>
</dbReference>
<reference evidence="7" key="1">
    <citation type="journal article" date="2019" name="Int. J. Syst. Evol. Microbiol.">
        <title>The Global Catalogue of Microorganisms (GCM) 10K type strain sequencing project: providing services to taxonomists for standard genome sequencing and annotation.</title>
        <authorList>
            <consortium name="The Broad Institute Genomics Platform"/>
            <consortium name="The Broad Institute Genome Sequencing Center for Infectious Disease"/>
            <person name="Wu L."/>
            <person name="Ma J."/>
        </authorList>
    </citation>
    <scope>NUCLEOTIDE SEQUENCE [LARGE SCALE GENOMIC DNA]</scope>
    <source>
        <strain evidence="7">JCM 19212</strain>
    </source>
</reference>
<dbReference type="SMART" id="SM00421">
    <property type="entry name" value="HTH_LUXR"/>
    <property type="match status" value="1"/>
</dbReference>
<dbReference type="EMBL" id="BAABKY010000001">
    <property type="protein sequence ID" value="GAA5069869.1"/>
    <property type="molecule type" value="Genomic_DNA"/>
</dbReference>
<protein>
    <submittedName>
        <fullName evidence="6">Response regulator</fullName>
    </submittedName>
</protein>
<keyword evidence="1 3" id="KW-0597">Phosphoprotein</keyword>
<dbReference type="InterPro" id="IPR039420">
    <property type="entry name" value="WalR-like"/>
</dbReference>
<evidence type="ECO:0000313" key="6">
    <source>
        <dbReference type="EMBL" id="GAA5069869.1"/>
    </source>
</evidence>
<dbReference type="Gene3D" id="1.10.10.10">
    <property type="entry name" value="Winged helix-like DNA-binding domain superfamily/Winged helix DNA-binding domain"/>
    <property type="match status" value="1"/>
</dbReference>